<dbReference type="FunFam" id="3.90.740.10:FF:000001">
    <property type="entry name" value="Leucine--tRNA ligase, cytoplasmic"/>
    <property type="match status" value="1"/>
</dbReference>
<evidence type="ECO:0000256" key="7">
    <source>
        <dbReference type="ARBA" id="ARBA00023146"/>
    </source>
</evidence>
<reference evidence="14" key="1">
    <citation type="submission" date="2023-01" db="EMBL/GenBank/DDBJ databases">
        <title>The growth and conidiation of Purpureocillium lavendulum are regulated by nitrogen source and histone H3K14 acetylation.</title>
        <authorList>
            <person name="Tang P."/>
            <person name="Han J."/>
            <person name="Zhang C."/>
            <person name="Tang P."/>
            <person name="Qi F."/>
            <person name="Zhang K."/>
            <person name="Liang L."/>
        </authorList>
    </citation>
    <scope>NUCLEOTIDE SEQUENCE</scope>
    <source>
        <strain evidence="14">YMF1.00683</strain>
    </source>
</reference>
<dbReference type="CDD" id="cd07959">
    <property type="entry name" value="Anticodon_Ia_Leu_AEc"/>
    <property type="match status" value="1"/>
</dbReference>
<feature type="domain" description="Methionyl/Valyl/Leucyl/Isoleucyl-tRNA synthetase anticodon-binding" evidence="12">
    <location>
        <begin position="887"/>
        <end position="1014"/>
    </location>
</feature>
<evidence type="ECO:0000259" key="12">
    <source>
        <dbReference type="Pfam" id="PF08264"/>
    </source>
</evidence>
<dbReference type="GO" id="GO:0005524">
    <property type="term" value="F:ATP binding"/>
    <property type="evidence" value="ECO:0007669"/>
    <property type="project" value="UniProtKB-KW"/>
</dbReference>
<accession>A0AB34FQP5</accession>
<evidence type="ECO:0000313" key="14">
    <source>
        <dbReference type="EMBL" id="KAJ6441868.1"/>
    </source>
</evidence>
<dbReference type="InterPro" id="IPR004493">
    <property type="entry name" value="Leu-tRNA-synth_Ia_arc/euk"/>
</dbReference>
<evidence type="ECO:0000259" key="13">
    <source>
        <dbReference type="Pfam" id="PF24810"/>
    </source>
</evidence>
<evidence type="ECO:0000256" key="9">
    <source>
        <dbReference type="ARBA" id="ARBA00047469"/>
    </source>
</evidence>
<evidence type="ECO:0000313" key="15">
    <source>
        <dbReference type="Proteomes" id="UP001163105"/>
    </source>
</evidence>
<evidence type="ECO:0000256" key="6">
    <source>
        <dbReference type="ARBA" id="ARBA00022917"/>
    </source>
</evidence>
<dbReference type="InterPro" id="IPR014729">
    <property type="entry name" value="Rossmann-like_a/b/a_fold"/>
</dbReference>
<dbReference type="SUPFAM" id="SSF47323">
    <property type="entry name" value="Anticodon-binding domain of a subclass of class I aminoacyl-tRNA synthetases"/>
    <property type="match status" value="1"/>
</dbReference>
<dbReference type="Gene3D" id="3.90.740.10">
    <property type="entry name" value="Valyl/Leucyl/Isoleucyl-tRNA synthetase, editing domain"/>
    <property type="match status" value="1"/>
</dbReference>
<dbReference type="SUPFAM" id="SSF50677">
    <property type="entry name" value="ValRS/IleRS/LeuRS editing domain"/>
    <property type="match status" value="1"/>
</dbReference>
<name>A0AB34FQP5_9HYPO</name>
<dbReference type="GO" id="GO:0006429">
    <property type="term" value="P:leucyl-tRNA aminoacylation"/>
    <property type="evidence" value="ECO:0007669"/>
    <property type="project" value="InterPro"/>
</dbReference>
<keyword evidence="3" id="KW-0436">Ligase</keyword>
<evidence type="ECO:0000256" key="1">
    <source>
        <dbReference type="ARBA" id="ARBA00005594"/>
    </source>
</evidence>
<dbReference type="Proteomes" id="UP001163105">
    <property type="component" value="Unassembled WGS sequence"/>
</dbReference>
<protein>
    <recommendedName>
        <fullName evidence="2">leucine--tRNA ligase</fullName>
        <ecNumber evidence="2">6.1.1.4</ecNumber>
    </recommendedName>
    <alternativeName>
        <fullName evidence="8">Leucyl-tRNA synthetase</fullName>
    </alternativeName>
</protein>
<dbReference type="SUPFAM" id="SSF52374">
    <property type="entry name" value="Nucleotidylyl transferase"/>
    <property type="match status" value="1"/>
</dbReference>
<evidence type="ECO:0000259" key="11">
    <source>
        <dbReference type="Pfam" id="PF00133"/>
    </source>
</evidence>
<dbReference type="PANTHER" id="PTHR45794">
    <property type="entry name" value="LEUCYL-TRNA SYNTHETASE"/>
    <property type="match status" value="1"/>
</dbReference>
<comment type="caution">
    <text evidence="14">The sequence shown here is derived from an EMBL/GenBank/DDBJ whole genome shotgun (WGS) entry which is preliminary data.</text>
</comment>
<feature type="region of interest" description="Disordered" evidence="10">
    <location>
        <begin position="1"/>
        <end position="42"/>
    </location>
</feature>
<feature type="domain" description="Leucine--tRNA ligase RagD-binding" evidence="13">
    <location>
        <begin position="1037"/>
        <end position="1091"/>
    </location>
</feature>
<dbReference type="Pfam" id="PF00133">
    <property type="entry name" value="tRNA-synt_1"/>
    <property type="match status" value="2"/>
</dbReference>
<gene>
    <name evidence="14" type="primary">LARS</name>
    <name evidence="14" type="ORF">O9K51_05419</name>
</gene>
<dbReference type="Pfam" id="PF08264">
    <property type="entry name" value="Anticodon_1"/>
    <property type="match status" value="1"/>
</dbReference>
<keyword evidence="7" id="KW-0030">Aminoacyl-tRNA synthetase</keyword>
<keyword evidence="15" id="KW-1185">Reference proteome</keyword>
<dbReference type="GO" id="GO:0002161">
    <property type="term" value="F:aminoacyl-tRNA deacylase activity"/>
    <property type="evidence" value="ECO:0007669"/>
    <property type="project" value="InterPro"/>
</dbReference>
<keyword evidence="4" id="KW-0547">Nucleotide-binding</keyword>
<dbReference type="GO" id="GO:0004823">
    <property type="term" value="F:leucine-tRNA ligase activity"/>
    <property type="evidence" value="ECO:0007669"/>
    <property type="project" value="UniProtKB-EC"/>
</dbReference>
<dbReference type="NCBIfam" id="TIGR00395">
    <property type="entry name" value="leuS_arch"/>
    <property type="match status" value="1"/>
</dbReference>
<dbReference type="Gene3D" id="3.40.50.620">
    <property type="entry name" value="HUPs"/>
    <property type="match status" value="1"/>
</dbReference>
<evidence type="ECO:0000256" key="2">
    <source>
        <dbReference type="ARBA" id="ARBA00013164"/>
    </source>
</evidence>
<dbReference type="InterPro" id="IPR009080">
    <property type="entry name" value="tRNAsynth_Ia_anticodon-bd"/>
</dbReference>
<organism evidence="14 15">
    <name type="scientific">Purpureocillium lavendulum</name>
    <dbReference type="NCBI Taxonomy" id="1247861"/>
    <lineage>
        <taxon>Eukaryota</taxon>
        <taxon>Fungi</taxon>
        <taxon>Dikarya</taxon>
        <taxon>Ascomycota</taxon>
        <taxon>Pezizomycotina</taxon>
        <taxon>Sordariomycetes</taxon>
        <taxon>Hypocreomycetidae</taxon>
        <taxon>Hypocreales</taxon>
        <taxon>Ophiocordycipitaceae</taxon>
        <taxon>Purpureocillium</taxon>
    </lineage>
</organism>
<dbReference type="EMBL" id="JAQHRD010000004">
    <property type="protein sequence ID" value="KAJ6441868.1"/>
    <property type="molecule type" value="Genomic_DNA"/>
</dbReference>
<evidence type="ECO:0000256" key="10">
    <source>
        <dbReference type="SAM" id="MobiDB-lite"/>
    </source>
</evidence>
<keyword evidence="6" id="KW-0648">Protein biosynthesis</keyword>
<dbReference type="Gene3D" id="1.10.730.10">
    <property type="entry name" value="Isoleucyl-tRNA Synthetase, Domain 1"/>
    <property type="match status" value="1"/>
</dbReference>
<dbReference type="InterPro" id="IPR055416">
    <property type="entry name" value="RBD_LARS1"/>
</dbReference>
<dbReference type="PANTHER" id="PTHR45794:SF1">
    <property type="entry name" value="LEUCINE--TRNA LIGASE, CYTOPLASMIC"/>
    <property type="match status" value="1"/>
</dbReference>
<feature type="domain" description="Aminoacyl-tRNA synthetase class Ia" evidence="11">
    <location>
        <begin position="117"/>
        <end position="184"/>
    </location>
</feature>
<dbReference type="EC" id="6.1.1.4" evidence="2"/>
<keyword evidence="5" id="KW-0067">ATP-binding</keyword>
<dbReference type="InterPro" id="IPR013155">
    <property type="entry name" value="M/V/L/I-tRNA-synth_anticd-bd"/>
</dbReference>
<dbReference type="InterPro" id="IPR009008">
    <property type="entry name" value="Val/Leu/Ile-tRNA-synth_edit"/>
</dbReference>
<sequence>MHRQKRGAPGIRSRGQDPGPRETHIYGRRRSVEPAPVPIVPSPQTVATMASTNSVPKAMEGLSISQPKTKELKGTEKRDSLIAVEKKYQQQWAKDHIFEQNAPSIEEVPLHSISAAELRAKQPKFFGCMPYPYMNGVLHAGHTFSASKVEFAAGVARMQGKRALFPMAFHCTGMPIKACADKLVNEIKLFGQDFSGYSEDDDVVEDKAAPAGKAKKEDLTKFTTNKSKANAKTAKLKYQFQIMKSIGIPQEEIHLFADPQYWLEFFPPLAIRDLSNLGCRIDWRRSFVTTDANPYYDAFVRWQMNRLKELNKIKFGKRYTIYSIKDGQPCMDHDRAEGEAVNPQEYTALKLKVLEWAPKAAEAIKGKLPEGSDVFFVPATLRPETMYGQTCCFVGPKITYGIFKAGEKQYYVVTDRAARNMAYQGILAQEGVIEKAGELAGADIVGTLVNAPLSLHKEGVRVLPMDNVLPTKGTGVVTSVPSDSPDDFATVSELAKKADFYGIKKEWAELEIFPIIQTPSYGDLCAPFLVKKLKIASPKDTKQLEEAKELAYKEGFYQGVMAVGDFKGEKVETAKPKVRSQLIDAGEAFAYSEPERKVVSRSGDDCIVALMDQWYLDYGEESWKKTALEWVHNADGKGLETWTQETRHSFEGVLNWLNQWACARTYGLGSKLPWDPQFLVESLSDSTIYMAYYTIAHYLQKDLFGRERGLGDIAPEQMLDEVWDYIFCRRELSEDVLKDSKIPKKTLESMRREFEYFYPLDVRSSGKDLIPNHLTFFLYVHLAIFPPEYWPRGVRANGHLMLNGEKMSKSTGNFMTLRELVTKYGADAARIAIADAGDGVSDANFEEDVADNNILRLFNLREWCEEMVREQDDLRTDEPNSFQDALFHNEMNSVAHEAVDQYGQTNYKLALKAALYELTSARDFYREACSAGGIKMHKDLVFRYIELQALLMAVIAPHWSEHIWREVLKKDGSIQNARFPEVGPVDAALSAKRDYVRNTASNVNSAEGLQLKKKAKGKEVSFDPKQPKKLTIYMSARFPSWQAKYIDLLKEMWDPAAKSVNDKELNGRIAKMGEMKKAMPFVQGLKKRLQSGEPASAVLEQKLAFDEKETLAQMVPGLSKTAGLVACDVLIVEEGGKKGINMADGKEVEITVPIAENSVPGVPTFFFENVQG</sequence>
<dbReference type="InterPro" id="IPR002300">
    <property type="entry name" value="aa-tRNA-synth_Ia"/>
</dbReference>
<evidence type="ECO:0000256" key="5">
    <source>
        <dbReference type="ARBA" id="ARBA00022840"/>
    </source>
</evidence>
<evidence type="ECO:0000256" key="3">
    <source>
        <dbReference type="ARBA" id="ARBA00022598"/>
    </source>
</evidence>
<proteinExistence type="inferred from homology"/>
<comment type="catalytic activity">
    <reaction evidence="9">
        <text>tRNA(Leu) + L-leucine + ATP = L-leucyl-tRNA(Leu) + AMP + diphosphate</text>
        <dbReference type="Rhea" id="RHEA:11688"/>
        <dbReference type="Rhea" id="RHEA-COMP:9613"/>
        <dbReference type="Rhea" id="RHEA-COMP:9622"/>
        <dbReference type="ChEBI" id="CHEBI:30616"/>
        <dbReference type="ChEBI" id="CHEBI:33019"/>
        <dbReference type="ChEBI" id="CHEBI:57427"/>
        <dbReference type="ChEBI" id="CHEBI:78442"/>
        <dbReference type="ChEBI" id="CHEBI:78494"/>
        <dbReference type="ChEBI" id="CHEBI:456215"/>
        <dbReference type="EC" id="6.1.1.4"/>
    </reaction>
</comment>
<comment type="similarity">
    <text evidence="1">Belongs to the class-I aminoacyl-tRNA synthetase family.</text>
</comment>
<evidence type="ECO:0000256" key="8">
    <source>
        <dbReference type="ARBA" id="ARBA00030520"/>
    </source>
</evidence>
<dbReference type="AlphaFoldDB" id="A0AB34FQP5"/>
<evidence type="ECO:0000256" key="4">
    <source>
        <dbReference type="ARBA" id="ARBA00022741"/>
    </source>
</evidence>
<dbReference type="Pfam" id="PF24810">
    <property type="entry name" value="RBD_LARS1"/>
    <property type="match status" value="1"/>
</dbReference>
<feature type="domain" description="Aminoacyl-tRNA synthetase class Ia" evidence="11">
    <location>
        <begin position="272"/>
        <end position="845"/>
    </location>
</feature>